<evidence type="ECO:0000313" key="3">
    <source>
        <dbReference type="Proteomes" id="UP000319160"/>
    </source>
</evidence>
<dbReference type="EMBL" id="VFLP01000076">
    <property type="protein sequence ID" value="TRX88975.1"/>
    <property type="molecule type" value="Genomic_DNA"/>
</dbReference>
<sequence>MILTPRPPHTANMIQLGLDLPANQASGNPAPRGNVPQAKYLPYAESPRPPFRPSNWIRPHSDITSTRVALVDRRSWDLLAWVDYVITLNLGSTFRLLGRRSRSRAESKSRLSTSMTAICSDGGCVTSTDVPARTEKAPSEPSTLYLEPTTDTDVPGSTDGAPVHESEQPFYLVYERATSSSPLLRPLLRFIHHRDDRLMGALAGLSPPPPPTATFESEISIAPKVSAAKLKFYNEANIPTLQAVQSLHLLFSEDFEGFVDK</sequence>
<comment type="caution">
    <text evidence="2">The sequence shown here is derived from an EMBL/GenBank/DDBJ whole genome shotgun (WGS) entry which is preliminary data.</text>
</comment>
<organism evidence="2 3">
    <name type="scientific">Xylaria flabelliformis</name>
    <dbReference type="NCBI Taxonomy" id="2512241"/>
    <lineage>
        <taxon>Eukaryota</taxon>
        <taxon>Fungi</taxon>
        <taxon>Dikarya</taxon>
        <taxon>Ascomycota</taxon>
        <taxon>Pezizomycotina</taxon>
        <taxon>Sordariomycetes</taxon>
        <taxon>Xylariomycetidae</taxon>
        <taxon>Xylariales</taxon>
        <taxon>Xylariaceae</taxon>
        <taxon>Xylaria</taxon>
    </lineage>
</organism>
<dbReference type="Proteomes" id="UP000319160">
    <property type="component" value="Unassembled WGS sequence"/>
</dbReference>
<dbReference type="OrthoDB" id="10625122at2759"/>
<name>A0A553HLZ1_9PEZI</name>
<evidence type="ECO:0000256" key="1">
    <source>
        <dbReference type="SAM" id="MobiDB-lite"/>
    </source>
</evidence>
<gene>
    <name evidence="2" type="ORF">FHL15_010097</name>
</gene>
<dbReference type="AlphaFoldDB" id="A0A553HLZ1"/>
<reference evidence="3" key="1">
    <citation type="submission" date="2019-06" db="EMBL/GenBank/DDBJ databases">
        <title>Draft genome sequence of the griseofulvin-producing fungus Xylaria cubensis strain G536.</title>
        <authorList>
            <person name="Mead M.E."/>
            <person name="Raja H.A."/>
            <person name="Steenwyk J.L."/>
            <person name="Knowles S.L."/>
            <person name="Oberlies N.H."/>
            <person name="Rokas A."/>
        </authorList>
    </citation>
    <scope>NUCLEOTIDE SEQUENCE [LARGE SCALE GENOMIC DNA]</scope>
    <source>
        <strain evidence="3">G536</strain>
    </source>
</reference>
<feature type="region of interest" description="Disordered" evidence="1">
    <location>
        <begin position="129"/>
        <end position="159"/>
    </location>
</feature>
<accession>A0A553HLZ1</accession>
<proteinExistence type="predicted"/>
<evidence type="ECO:0000313" key="2">
    <source>
        <dbReference type="EMBL" id="TRX88975.1"/>
    </source>
</evidence>
<keyword evidence="3" id="KW-1185">Reference proteome</keyword>
<protein>
    <submittedName>
        <fullName evidence="2">Uncharacterized protein</fullName>
    </submittedName>
</protein>